<name>A0A819PMB3_9BILA</name>
<dbReference type="EMBL" id="CAJOBD010005035">
    <property type="protein sequence ID" value="CAF4017471.1"/>
    <property type="molecule type" value="Genomic_DNA"/>
</dbReference>
<protein>
    <submittedName>
        <fullName evidence="3">Uncharacterized protein</fullName>
    </submittedName>
</protein>
<dbReference type="Proteomes" id="UP000663889">
    <property type="component" value="Unassembled WGS sequence"/>
</dbReference>
<sequence>MVIAYYGKKKDGNNNSKPKNKNLQHDEYQLSDDDDFPDEQEILKTTGLNLKKPLNIPKVAPIRAPVMSSMQSYQFTMADPTANFDLTCLPETPITEPSDSNQANANHNLSTTI</sequence>
<evidence type="ECO:0000313" key="4">
    <source>
        <dbReference type="EMBL" id="CAF4017471.1"/>
    </source>
</evidence>
<feature type="compositionally biased region" description="Polar residues" evidence="1">
    <location>
        <begin position="95"/>
        <end position="113"/>
    </location>
</feature>
<dbReference type="AlphaFoldDB" id="A0A819PMB3"/>
<dbReference type="Proteomes" id="UP000663823">
    <property type="component" value="Unassembled WGS sequence"/>
</dbReference>
<evidence type="ECO:0000313" key="5">
    <source>
        <dbReference type="Proteomes" id="UP000663823"/>
    </source>
</evidence>
<evidence type="ECO:0000313" key="2">
    <source>
        <dbReference type="EMBL" id="CAF1313975.1"/>
    </source>
</evidence>
<organism evidence="3 5">
    <name type="scientific">Rotaria sordida</name>
    <dbReference type="NCBI Taxonomy" id="392033"/>
    <lineage>
        <taxon>Eukaryota</taxon>
        <taxon>Metazoa</taxon>
        <taxon>Spiralia</taxon>
        <taxon>Gnathifera</taxon>
        <taxon>Rotifera</taxon>
        <taxon>Eurotatoria</taxon>
        <taxon>Bdelloidea</taxon>
        <taxon>Philodinida</taxon>
        <taxon>Philodinidae</taxon>
        <taxon>Rotaria</taxon>
    </lineage>
</organism>
<comment type="caution">
    <text evidence="3">The sequence shown here is derived from an EMBL/GenBank/DDBJ whole genome shotgun (WGS) entry which is preliminary data.</text>
</comment>
<dbReference type="EMBL" id="CAJOAX010007678">
    <property type="protein sequence ID" value="CAF4015411.1"/>
    <property type="molecule type" value="Genomic_DNA"/>
</dbReference>
<reference evidence="3" key="1">
    <citation type="submission" date="2021-02" db="EMBL/GenBank/DDBJ databases">
        <authorList>
            <person name="Nowell W R."/>
        </authorList>
    </citation>
    <scope>NUCLEOTIDE SEQUENCE</scope>
</reference>
<proteinExistence type="predicted"/>
<evidence type="ECO:0000313" key="3">
    <source>
        <dbReference type="EMBL" id="CAF4015411.1"/>
    </source>
</evidence>
<dbReference type="Proteomes" id="UP000663836">
    <property type="component" value="Unassembled WGS sequence"/>
</dbReference>
<gene>
    <name evidence="4" type="ORF">JBS370_LOCUS27203</name>
    <name evidence="3" type="ORF">OTI717_LOCUS29792</name>
    <name evidence="2" type="ORF">SEV965_LOCUS26947</name>
</gene>
<feature type="region of interest" description="Disordered" evidence="1">
    <location>
        <begin position="88"/>
        <end position="113"/>
    </location>
</feature>
<accession>A0A819PMB3</accession>
<dbReference type="EMBL" id="CAJNOU010002355">
    <property type="protein sequence ID" value="CAF1313975.1"/>
    <property type="molecule type" value="Genomic_DNA"/>
</dbReference>
<evidence type="ECO:0000256" key="1">
    <source>
        <dbReference type="SAM" id="MobiDB-lite"/>
    </source>
</evidence>
<feature type="region of interest" description="Disordered" evidence="1">
    <location>
        <begin position="1"/>
        <end position="23"/>
    </location>
</feature>